<feature type="chain" id="PRO_5031131231" evidence="2">
    <location>
        <begin position="27"/>
        <end position="287"/>
    </location>
</feature>
<feature type="region of interest" description="Disordered" evidence="1">
    <location>
        <begin position="96"/>
        <end position="145"/>
    </location>
</feature>
<evidence type="ECO:0000256" key="2">
    <source>
        <dbReference type="SAM" id="SignalP"/>
    </source>
</evidence>
<dbReference type="AlphaFoldDB" id="A0A7U4LF51"/>
<reference evidence="3 4" key="2">
    <citation type="submission" date="2015-02" db="EMBL/GenBank/DDBJ databases">
        <title>The complete genome of Sphingomonas hengshuiensis sp. WHSC-8 isolated from soil of Hengshui Lake.</title>
        <authorList>
            <person name="Wei S."/>
            <person name="Guo J."/>
            <person name="Su C."/>
            <person name="Wu R."/>
            <person name="Zhang Z."/>
            <person name="Liang K."/>
            <person name="Li H."/>
            <person name="Wang T."/>
            <person name="Liu H."/>
            <person name="Zhang C."/>
            <person name="Li Z."/>
            <person name="Wang Q."/>
            <person name="Meng J."/>
        </authorList>
    </citation>
    <scope>NUCLEOTIDE SEQUENCE [LARGE SCALE GENOMIC DNA]</scope>
    <source>
        <strain evidence="3 4">WHSC-8</strain>
    </source>
</reference>
<dbReference type="EMBL" id="CP010836">
    <property type="protein sequence ID" value="AJP72117.1"/>
    <property type="molecule type" value="Genomic_DNA"/>
</dbReference>
<dbReference type="KEGG" id="sphi:TS85_10465"/>
<evidence type="ECO:0000313" key="3">
    <source>
        <dbReference type="EMBL" id="AJP72117.1"/>
    </source>
</evidence>
<dbReference type="RefSeq" id="WP_044332059.1">
    <property type="nucleotide sequence ID" value="NZ_CP010836.1"/>
</dbReference>
<dbReference type="Proteomes" id="UP000032300">
    <property type="component" value="Chromosome"/>
</dbReference>
<keyword evidence="4" id="KW-1185">Reference proteome</keyword>
<evidence type="ECO:0000256" key="1">
    <source>
        <dbReference type="SAM" id="MobiDB-lite"/>
    </source>
</evidence>
<organism evidence="3 4">
    <name type="scientific">Sphingomonas hengshuiensis</name>
    <dbReference type="NCBI Taxonomy" id="1609977"/>
    <lineage>
        <taxon>Bacteria</taxon>
        <taxon>Pseudomonadati</taxon>
        <taxon>Pseudomonadota</taxon>
        <taxon>Alphaproteobacteria</taxon>
        <taxon>Sphingomonadales</taxon>
        <taxon>Sphingomonadaceae</taxon>
        <taxon>Sphingomonas</taxon>
    </lineage>
</organism>
<name>A0A7U4LF51_9SPHN</name>
<proteinExistence type="predicted"/>
<reference evidence="3 4" key="1">
    <citation type="journal article" date="2015" name="Int. J. Syst. Evol. Microbiol.">
        <title>Sphingomonas hengshuiensis sp. nov., isolated from lake wetland.</title>
        <authorList>
            <person name="Wei S."/>
            <person name="Wang T."/>
            <person name="Liu H."/>
            <person name="Zhang C."/>
            <person name="Guo J."/>
            <person name="Wang Q."/>
            <person name="Liang K."/>
            <person name="Zhang Z."/>
        </authorList>
    </citation>
    <scope>NUCLEOTIDE SEQUENCE [LARGE SCALE GENOMIC DNA]</scope>
    <source>
        <strain evidence="3 4">WHSC-8</strain>
    </source>
</reference>
<evidence type="ECO:0000313" key="4">
    <source>
        <dbReference type="Proteomes" id="UP000032300"/>
    </source>
</evidence>
<protein>
    <submittedName>
        <fullName evidence="3">Uncharacterized protein</fullName>
    </submittedName>
</protein>
<sequence length="287" mass="31474">MRTVAVSKVLYTSLLLSTLVPLSAHAQSTGLEDMVGARAGQAEGELQRRGYVNTGGSKSDDRSYTNWWNAARRQCVTISTMNGRYDAITPTTAPDCRQAATVRPNPNYQGAPASRPAPGYAPDPGYSRPGDGGRPSTLPGGEGPFVDGRSVNLGLVCFGDGKRDALASGTTWTWNSKRDRYEYGRYNETRAETFDASLTIQTWEGGGRIRLPKSLVPPIHSRGEDGWWDLSDVRVDPDTIRATYRLNGLNKPKIVIDRRSGRITVQGLSDYGFRGTCDMIGHEPRRF</sequence>
<dbReference type="OrthoDB" id="594865at2"/>
<feature type="signal peptide" evidence="2">
    <location>
        <begin position="1"/>
        <end position="26"/>
    </location>
</feature>
<accession>A0A7U4LF51</accession>
<keyword evidence="2" id="KW-0732">Signal</keyword>
<gene>
    <name evidence="3" type="ORF">TS85_10465</name>
</gene>